<keyword evidence="2" id="KW-0274">FAD</keyword>
<dbReference type="EMBL" id="MU007063">
    <property type="protein sequence ID" value="KAF2426592.1"/>
    <property type="molecule type" value="Genomic_DNA"/>
</dbReference>
<accession>A0A9P4TV49</accession>
<name>A0A9P4TV49_9PEZI</name>
<evidence type="ECO:0000313" key="5">
    <source>
        <dbReference type="Proteomes" id="UP000800235"/>
    </source>
</evidence>
<proteinExistence type="predicted"/>
<evidence type="ECO:0000313" key="4">
    <source>
        <dbReference type="EMBL" id="KAF2426592.1"/>
    </source>
</evidence>
<dbReference type="InterPro" id="IPR051104">
    <property type="entry name" value="FAD_monoxygenase"/>
</dbReference>
<dbReference type="Pfam" id="PF13450">
    <property type="entry name" value="NAD_binding_8"/>
    <property type="match status" value="1"/>
</dbReference>
<dbReference type="PANTHER" id="PTHR46720">
    <property type="entry name" value="HYDROXYLASE, PUTATIVE (AFU_ORTHOLOGUE AFUA_3G01460)-RELATED"/>
    <property type="match status" value="1"/>
</dbReference>
<dbReference type="InterPro" id="IPR036188">
    <property type="entry name" value="FAD/NAD-bd_sf"/>
</dbReference>
<reference evidence="4" key="1">
    <citation type="journal article" date="2020" name="Stud. Mycol.">
        <title>101 Dothideomycetes genomes: a test case for predicting lifestyles and emergence of pathogens.</title>
        <authorList>
            <person name="Haridas S."/>
            <person name="Albert R."/>
            <person name="Binder M."/>
            <person name="Bloem J."/>
            <person name="Labutti K."/>
            <person name="Salamov A."/>
            <person name="Andreopoulos B."/>
            <person name="Baker S."/>
            <person name="Barry K."/>
            <person name="Bills G."/>
            <person name="Bluhm B."/>
            <person name="Cannon C."/>
            <person name="Castanera R."/>
            <person name="Culley D."/>
            <person name="Daum C."/>
            <person name="Ezra D."/>
            <person name="Gonzalez J."/>
            <person name="Henrissat B."/>
            <person name="Kuo A."/>
            <person name="Liang C."/>
            <person name="Lipzen A."/>
            <person name="Lutzoni F."/>
            <person name="Magnuson J."/>
            <person name="Mondo S."/>
            <person name="Nolan M."/>
            <person name="Ohm R."/>
            <person name="Pangilinan J."/>
            <person name="Park H.-J."/>
            <person name="Ramirez L."/>
            <person name="Alfaro M."/>
            <person name="Sun H."/>
            <person name="Tritt A."/>
            <person name="Yoshinaga Y."/>
            <person name="Zwiers L.-H."/>
            <person name="Turgeon B."/>
            <person name="Goodwin S."/>
            <person name="Spatafora J."/>
            <person name="Crous P."/>
            <person name="Grigoriev I."/>
        </authorList>
    </citation>
    <scope>NUCLEOTIDE SEQUENCE</scope>
    <source>
        <strain evidence="4">CBS 130266</strain>
    </source>
</reference>
<dbReference type="AlphaFoldDB" id="A0A9P4TV49"/>
<dbReference type="PANTHER" id="PTHR46720:SF3">
    <property type="entry name" value="FAD-BINDING DOMAIN-CONTAINING PROTEIN-RELATED"/>
    <property type="match status" value="1"/>
</dbReference>
<comment type="caution">
    <text evidence="4">The sequence shown here is derived from an EMBL/GenBank/DDBJ whole genome shotgun (WGS) entry which is preliminary data.</text>
</comment>
<gene>
    <name evidence="4" type="ORF">EJ08DRAFT_681202</name>
</gene>
<organism evidence="4 5">
    <name type="scientific">Tothia fuscella</name>
    <dbReference type="NCBI Taxonomy" id="1048955"/>
    <lineage>
        <taxon>Eukaryota</taxon>
        <taxon>Fungi</taxon>
        <taxon>Dikarya</taxon>
        <taxon>Ascomycota</taxon>
        <taxon>Pezizomycotina</taxon>
        <taxon>Dothideomycetes</taxon>
        <taxon>Pleosporomycetidae</taxon>
        <taxon>Venturiales</taxon>
        <taxon>Cylindrosympodiaceae</taxon>
        <taxon>Tothia</taxon>
    </lineage>
</organism>
<protein>
    <submittedName>
        <fullName evidence="4">FAD/NAD(P)-binding domain-containing protein</fullName>
    </submittedName>
</protein>
<sequence length="449" mass="50145">MTISIPAKSLKVAIIGAGPGGLATAIALSKVPNTEVTLYEKAKVLREVGAGINVNANTWNVLRLLGVAESLTSGHRVLTILNVSMYDQKNPADKTAICFACPSSPWYSPSIQGLERTEDLGGEGVRLYFLDDVDNSLKKVVRDSAWPTYDLQFTGTTIWRALVPRAQLRNLDPRFDTTAWWHLPTSHVYFSPVSEDLSEIASREVQDPRIHGANKLSWGVPVTNEEVESHFTVSSRTDSGHLHPLTDEQNYLPQIQAALKKVEAGAWREFAAFAGPELSQLRAWDNKVALVGDASHALSGAFGSGAAFAMEDGLILAQALAYFKNDLSKALPLFDSIRLPYYTRMYAVLEMGAKSRKERLEHLSNPTEEDMIRAKVIKSGGGAMDWIYENKIDEVWEDAIKEYERKESNKVERREEDRLWQTIQAFRVFETSNICPTTRHGDKTWSCKR</sequence>
<dbReference type="Gene3D" id="3.30.9.30">
    <property type="match status" value="1"/>
</dbReference>
<keyword evidence="1" id="KW-0285">Flavoprotein</keyword>
<evidence type="ECO:0000256" key="3">
    <source>
        <dbReference type="ARBA" id="ARBA00023002"/>
    </source>
</evidence>
<keyword evidence="3" id="KW-0560">Oxidoreductase</keyword>
<dbReference type="GO" id="GO:0044550">
    <property type="term" value="P:secondary metabolite biosynthetic process"/>
    <property type="evidence" value="ECO:0007669"/>
    <property type="project" value="TreeGrafter"/>
</dbReference>
<dbReference type="Proteomes" id="UP000800235">
    <property type="component" value="Unassembled WGS sequence"/>
</dbReference>
<dbReference type="GO" id="GO:0016491">
    <property type="term" value="F:oxidoreductase activity"/>
    <property type="evidence" value="ECO:0007669"/>
    <property type="project" value="UniProtKB-KW"/>
</dbReference>
<evidence type="ECO:0000256" key="2">
    <source>
        <dbReference type="ARBA" id="ARBA00022827"/>
    </source>
</evidence>
<evidence type="ECO:0000256" key="1">
    <source>
        <dbReference type="ARBA" id="ARBA00022630"/>
    </source>
</evidence>
<dbReference type="OrthoDB" id="417877at2759"/>
<dbReference type="Gene3D" id="3.50.50.60">
    <property type="entry name" value="FAD/NAD(P)-binding domain"/>
    <property type="match status" value="2"/>
</dbReference>
<keyword evidence="5" id="KW-1185">Reference proteome</keyword>
<dbReference type="SUPFAM" id="SSF51905">
    <property type="entry name" value="FAD/NAD(P)-binding domain"/>
    <property type="match status" value="1"/>
</dbReference>
<dbReference type="PRINTS" id="PR00420">
    <property type="entry name" value="RNGMNOXGNASE"/>
</dbReference>